<proteinExistence type="predicted"/>
<accession>B7XRM1</accession>
<name>B7XRM1_BORGR</name>
<evidence type="ECO:0000313" key="2">
    <source>
        <dbReference type="Proteomes" id="UP000006103"/>
    </source>
</evidence>
<dbReference type="EMBL" id="ABJV02000001">
    <property type="protein sequence ID" value="EED29483.1"/>
    <property type="molecule type" value="Genomic_DNA"/>
</dbReference>
<organism evidence="1 2">
    <name type="scientific">Borreliella garinii PBr</name>
    <dbReference type="NCBI Taxonomy" id="498743"/>
    <lineage>
        <taxon>Bacteria</taxon>
        <taxon>Pseudomonadati</taxon>
        <taxon>Spirochaetota</taxon>
        <taxon>Spirochaetia</taxon>
        <taxon>Spirochaetales</taxon>
        <taxon>Borreliaceae</taxon>
        <taxon>Borreliella</taxon>
    </lineage>
</organism>
<evidence type="ECO:0000313" key="1">
    <source>
        <dbReference type="EMBL" id="EED29483.1"/>
    </source>
</evidence>
<comment type="caution">
    <text evidence="1">The sequence shown here is derived from an EMBL/GenBank/DDBJ whole genome shotgun (WGS) entry which is preliminary data.</text>
</comment>
<keyword evidence="2" id="KW-1185">Reference proteome</keyword>
<reference evidence="1 2" key="1">
    <citation type="journal article" date="2011" name="J. Bacteriol.">
        <title>Whole-genome sequences of two Borrelia afzelii and two Borrelia garinii Lyme disease agent isolates.</title>
        <authorList>
            <person name="Casjens S.R."/>
            <person name="Mongodin E.F."/>
            <person name="Qiu W.-G."/>
            <person name="Dunn J.J."/>
            <person name="Luft B.J."/>
            <person name="Fraser-Liggett C.M."/>
            <person name="Schutzer S.E."/>
        </authorList>
    </citation>
    <scope>NUCLEOTIDE SEQUENCE [LARGE SCALE GENOMIC DNA]</scope>
    <source>
        <strain evidence="1 2">PBr</strain>
    </source>
</reference>
<dbReference type="AlphaFoldDB" id="B7XRM1"/>
<sequence>MNFILIKEKHKIFKNKALKTTAQNKKYSNNEIQNNSQ</sequence>
<dbReference type="Proteomes" id="UP000006103">
    <property type="component" value="Unassembled WGS sequence"/>
</dbReference>
<gene>
    <name evidence="1" type="ORF">BGAPBR_0494</name>
</gene>
<protein>
    <submittedName>
        <fullName evidence="1">Uncharacterized protein</fullName>
    </submittedName>
</protein>